<reference evidence="2 3" key="1">
    <citation type="submission" date="2015-12" db="EMBL/GenBank/DDBJ databases">
        <title>Phylogenomics in the description of a new species in the Pseudomonas syringae group.</title>
        <authorList>
            <person name="Busquets A."/>
            <person name="Gomila M."/>
            <person name="Beiki F."/>
            <person name="Rahimian H."/>
            <person name="Mulet M."/>
            <person name="Sanchez D."/>
            <person name="Garcia-Valdes E."/>
            <person name="Lalucat J."/>
        </authorList>
    </citation>
    <scope>NUCLEOTIDE SEQUENCE [LARGE SCALE GENOMIC DNA]</scope>
    <source>
        <strain evidence="2 3">S25</strain>
    </source>
</reference>
<dbReference type="EMBL" id="LOHG01000010">
    <property type="protein sequence ID" value="MCI8211144.1"/>
    <property type="molecule type" value="Genomic_DNA"/>
</dbReference>
<protein>
    <submittedName>
        <fullName evidence="2">Uncharacterized protein</fullName>
    </submittedName>
</protein>
<name>A0ABS9ZKN5_9PSED</name>
<gene>
    <name evidence="2" type="ORF">AUC61_16570</name>
</gene>
<proteinExistence type="predicted"/>
<feature type="region of interest" description="Disordered" evidence="1">
    <location>
        <begin position="28"/>
        <end position="64"/>
    </location>
</feature>
<evidence type="ECO:0000313" key="3">
    <source>
        <dbReference type="Proteomes" id="UP001320513"/>
    </source>
</evidence>
<sequence length="64" mass="6899">MANFLLGWCVVSLFGTLLALRLIRSGKSRHARSAEIAETEQDAPADTEVSQPPADYDIQPGAGR</sequence>
<evidence type="ECO:0000313" key="2">
    <source>
        <dbReference type="EMBL" id="MCI8211144.1"/>
    </source>
</evidence>
<accession>A0ABS9ZKN5</accession>
<evidence type="ECO:0000256" key="1">
    <source>
        <dbReference type="SAM" id="MobiDB-lite"/>
    </source>
</evidence>
<dbReference type="RefSeq" id="WP_243247307.1">
    <property type="nucleotide sequence ID" value="NZ_LOHG01000010.1"/>
</dbReference>
<dbReference type="Proteomes" id="UP001320513">
    <property type="component" value="Unassembled WGS sequence"/>
</dbReference>
<comment type="caution">
    <text evidence="2">The sequence shown here is derived from an EMBL/GenBank/DDBJ whole genome shotgun (WGS) entry which is preliminary data.</text>
</comment>
<organism evidence="2 3">
    <name type="scientific">Pseudomonas maioricensis</name>
    <dbReference type="NCBI Taxonomy" id="1766623"/>
    <lineage>
        <taxon>Bacteria</taxon>
        <taxon>Pseudomonadati</taxon>
        <taxon>Pseudomonadota</taxon>
        <taxon>Gammaproteobacteria</taxon>
        <taxon>Pseudomonadales</taxon>
        <taxon>Pseudomonadaceae</taxon>
        <taxon>Pseudomonas</taxon>
    </lineage>
</organism>
<keyword evidence="3" id="KW-1185">Reference proteome</keyword>